<dbReference type="Pfam" id="PF01717">
    <property type="entry name" value="Meth_synt_2"/>
    <property type="match status" value="1"/>
</dbReference>
<dbReference type="InterPro" id="IPR038071">
    <property type="entry name" value="UROD/MetE-like_sf"/>
</dbReference>
<comment type="caution">
    <text evidence="2">The sequence shown here is derived from an EMBL/GenBank/DDBJ whole genome shotgun (WGS) entry which is preliminary data.</text>
</comment>
<protein>
    <submittedName>
        <fullName evidence="2">5-methyltetrahydropteroyltriglutamate--homocysteine S-methyltransferase</fullName>
        <ecNumber evidence="2">2.1.1.14</ecNumber>
    </submittedName>
</protein>
<reference evidence="3" key="1">
    <citation type="journal article" date="2019" name="Int. J. Syst. Evol. Microbiol.">
        <title>The Global Catalogue of Microorganisms (GCM) 10K type strain sequencing project: providing services to taxonomists for standard genome sequencing and annotation.</title>
        <authorList>
            <consortium name="The Broad Institute Genomics Platform"/>
            <consortium name="The Broad Institute Genome Sequencing Center for Infectious Disease"/>
            <person name="Wu L."/>
            <person name="Ma J."/>
        </authorList>
    </citation>
    <scope>NUCLEOTIDE SEQUENCE [LARGE SCALE GENOMIC DNA]</scope>
    <source>
        <strain evidence="3">TISTR 1535</strain>
    </source>
</reference>
<proteinExistence type="predicted"/>
<dbReference type="RefSeq" id="WP_382394240.1">
    <property type="nucleotide sequence ID" value="NZ_JBHUNA010000024.1"/>
</dbReference>
<dbReference type="GO" id="GO:0003871">
    <property type="term" value="F:5-methyltetrahydropteroyltriglutamate-homocysteine S-methyltransferase activity"/>
    <property type="evidence" value="ECO:0007669"/>
    <property type="project" value="UniProtKB-EC"/>
</dbReference>
<dbReference type="SUPFAM" id="SSF51726">
    <property type="entry name" value="UROD/MetE-like"/>
    <property type="match status" value="1"/>
</dbReference>
<sequence length="373" mass="42471">MTKTITQAPFRADHVGSLLRPSRLHEARSDFKKGSISAEQLRNVENEEIKRVVDKQIDAGLQAVTDGEFRRTFFHLDFMEHLNGFEGYVPDHGYAFKGQESEKRNVWNTGEISFNPDHPFLRDVEDLIDIVDGRAAVKFAIPSPNMFFNDGIRNPDIYPNLEKYAEDIIKTYQDAIQAFYDAGLRYLQLDDVYVAGLAADNVPWNEDLGEQRDYRIDLAVRVLNESLAKKPGDLTVTVHLCRGNYRSTWAFEGSYDRIAPKLFAKGNVDGFFLEYDDERSGGFNPLEHIPEEGPRVVLGVITSKSGELEDRDDVIRRIKRASDYVPLEQLCLSPQCGFASTHHGNELTEGQQWEKLKFVADVAEEVWGSFEIK</sequence>
<dbReference type="InterPro" id="IPR002629">
    <property type="entry name" value="Met_Synth_C/arc"/>
</dbReference>
<dbReference type="EC" id="2.1.1.14" evidence="2"/>
<dbReference type="PANTHER" id="PTHR43844">
    <property type="entry name" value="METHIONINE SYNTHASE"/>
    <property type="match status" value="1"/>
</dbReference>
<name>A0ABW5VAB8_9BACI</name>
<dbReference type="PANTHER" id="PTHR43844:SF1">
    <property type="entry name" value="METHIONINE SYNTHASE"/>
    <property type="match status" value="1"/>
</dbReference>
<accession>A0ABW5VAB8</accession>
<dbReference type="Gene3D" id="3.20.20.210">
    <property type="match status" value="1"/>
</dbReference>
<evidence type="ECO:0000259" key="1">
    <source>
        <dbReference type="Pfam" id="PF01717"/>
    </source>
</evidence>
<keyword evidence="2" id="KW-0808">Transferase</keyword>
<dbReference type="Proteomes" id="UP001597502">
    <property type="component" value="Unassembled WGS sequence"/>
</dbReference>
<dbReference type="CDD" id="cd03311">
    <property type="entry name" value="CIMS_C_terminal_like"/>
    <property type="match status" value="1"/>
</dbReference>
<evidence type="ECO:0000313" key="3">
    <source>
        <dbReference type="Proteomes" id="UP001597502"/>
    </source>
</evidence>
<dbReference type="NCBIfam" id="NF005085">
    <property type="entry name" value="PRK06520.1"/>
    <property type="match status" value="1"/>
</dbReference>
<keyword evidence="3" id="KW-1185">Reference proteome</keyword>
<keyword evidence="2" id="KW-0489">Methyltransferase</keyword>
<organism evidence="2 3">
    <name type="scientific">Lentibacillus juripiscarius</name>
    <dbReference type="NCBI Taxonomy" id="257446"/>
    <lineage>
        <taxon>Bacteria</taxon>
        <taxon>Bacillati</taxon>
        <taxon>Bacillota</taxon>
        <taxon>Bacilli</taxon>
        <taxon>Bacillales</taxon>
        <taxon>Bacillaceae</taxon>
        <taxon>Lentibacillus</taxon>
    </lineage>
</organism>
<gene>
    <name evidence="2" type="ORF">ACFSUO_11565</name>
</gene>
<evidence type="ECO:0000313" key="2">
    <source>
        <dbReference type="EMBL" id="MFD2761590.1"/>
    </source>
</evidence>
<dbReference type="GO" id="GO:0032259">
    <property type="term" value="P:methylation"/>
    <property type="evidence" value="ECO:0007669"/>
    <property type="project" value="UniProtKB-KW"/>
</dbReference>
<dbReference type="EMBL" id="JBHUNA010000024">
    <property type="protein sequence ID" value="MFD2761590.1"/>
    <property type="molecule type" value="Genomic_DNA"/>
</dbReference>
<feature type="domain" description="Cobalamin-independent methionine synthase MetE C-terminal/archaeal" evidence="1">
    <location>
        <begin position="15"/>
        <end position="342"/>
    </location>
</feature>